<evidence type="ECO:0000313" key="2">
    <source>
        <dbReference type="Proteomes" id="UP001056120"/>
    </source>
</evidence>
<sequence length="94" mass="10634">MLCCDRMRSLCWVDLWTNHLAEDSEELQFYNPSTVLTAEPDVVEVGDVETKSPERPVYARSTLNQMTQETHGLEHDIETKCSGDEDSGSKELGQ</sequence>
<reference evidence="2" key="1">
    <citation type="journal article" date="2022" name="Mol. Ecol. Resour.">
        <title>The genomes of chicory, endive, great burdock and yacon provide insights into Asteraceae palaeo-polyploidization history and plant inulin production.</title>
        <authorList>
            <person name="Fan W."/>
            <person name="Wang S."/>
            <person name="Wang H."/>
            <person name="Wang A."/>
            <person name="Jiang F."/>
            <person name="Liu H."/>
            <person name="Zhao H."/>
            <person name="Xu D."/>
            <person name="Zhang Y."/>
        </authorList>
    </citation>
    <scope>NUCLEOTIDE SEQUENCE [LARGE SCALE GENOMIC DNA]</scope>
    <source>
        <strain evidence="2">cv. Yunnan</strain>
    </source>
</reference>
<dbReference type="Proteomes" id="UP001056120">
    <property type="component" value="Linkage Group LG10"/>
</dbReference>
<organism evidence="1 2">
    <name type="scientific">Smallanthus sonchifolius</name>
    <dbReference type="NCBI Taxonomy" id="185202"/>
    <lineage>
        <taxon>Eukaryota</taxon>
        <taxon>Viridiplantae</taxon>
        <taxon>Streptophyta</taxon>
        <taxon>Embryophyta</taxon>
        <taxon>Tracheophyta</taxon>
        <taxon>Spermatophyta</taxon>
        <taxon>Magnoliopsida</taxon>
        <taxon>eudicotyledons</taxon>
        <taxon>Gunneridae</taxon>
        <taxon>Pentapetalae</taxon>
        <taxon>asterids</taxon>
        <taxon>campanulids</taxon>
        <taxon>Asterales</taxon>
        <taxon>Asteraceae</taxon>
        <taxon>Asteroideae</taxon>
        <taxon>Heliantheae alliance</taxon>
        <taxon>Millerieae</taxon>
        <taxon>Smallanthus</taxon>
    </lineage>
</organism>
<name>A0ACB9I0D5_9ASTR</name>
<gene>
    <name evidence="1" type="ORF">L1987_29361</name>
</gene>
<keyword evidence="2" id="KW-1185">Reference proteome</keyword>
<accession>A0ACB9I0D5</accession>
<reference evidence="1 2" key="2">
    <citation type="journal article" date="2022" name="Mol. Ecol. Resour.">
        <title>The genomes of chicory, endive, great burdock and yacon provide insights into Asteraceae paleo-polyploidization history and plant inulin production.</title>
        <authorList>
            <person name="Fan W."/>
            <person name="Wang S."/>
            <person name="Wang H."/>
            <person name="Wang A."/>
            <person name="Jiang F."/>
            <person name="Liu H."/>
            <person name="Zhao H."/>
            <person name="Xu D."/>
            <person name="Zhang Y."/>
        </authorList>
    </citation>
    <scope>NUCLEOTIDE SEQUENCE [LARGE SCALE GENOMIC DNA]</scope>
    <source>
        <strain evidence="2">cv. Yunnan</strain>
        <tissue evidence="1">Leaves</tissue>
    </source>
</reference>
<comment type="caution">
    <text evidence="1">The sequence shown here is derived from an EMBL/GenBank/DDBJ whole genome shotgun (WGS) entry which is preliminary data.</text>
</comment>
<protein>
    <submittedName>
        <fullName evidence="1">Uncharacterized protein</fullName>
    </submittedName>
</protein>
<evidence type="ECO:0000313" key="1">
    <source>
        <dbReference type="EMBL" id="KAI3801257.1"/>
    </source>
</evidence>
<dbReference type="EMBL" id="CM042027">
    <property type="protein sequence ID" value="KAI3801257.1"/>
    <property type="molecule type" value="Genomic_DNA"/>
</dbReference>
<proteinExistence type="predicted"/>